<evidence type="ECO:0000259" key="3">
    <source>
        <dbReference type="Pfam" id="PF19289"/>
    </source>
</evidence>
<feature type="domain" description="Metalloprotease TldD/E C-terminal" evidence="3">
    <location>
        <begin position="235"/>
        <end position="443"/>
    </location>
</feature>
<comment type="similarity">
    <text evidence="1">Belongs to the peptidase U62 family.</text>
</comment>
<dbReference type="Pfam" id="PF01523">
    <property type="entry name" value="PmbA_TldD_1st"/>
    <property type="match status" value="1"/>
</dbReference>
<reference evidence="5" key="1">
    <citation type="journal article" date="2022" name="Res Sq">
        <title>Evolution of multicellular longitudinally dividing oral cavity symbionts (Neisseriaceae).</title>
        <authorList>
            <person name="Nyongesa S."/>
            <person name="Weber P."/>
            <person name="Bernet E."/>
            <person name="Pullido F."/>
            <person name="Nieckarz M."/>
            <person name="Delaby M."/>
            <person name="Nieves C."/>
            <person name="Viehboeck T."/>
            <person name="Krause N."/>
            <person name="Rivera-Millot A."/>
            <person name="Nakamura A."/>
            <person name="Vischer N."/>
            <person name="VanNieuwenhze M."/>
            <person name="Brun Y."/>
            <person name="Cava F."/>
            <person name="Bulgheresi S."/>
            <person name="Veyrier F."/>
        </authorList>
    </citation>
    <scope>NUCLEOTIDE SEQUENCE</scope>
    <source>
        <strain evidence="5">17694</strain>
    </source>
</reference>
<reference evidence="5" key="2">
    <citation type="submission" date="2024-09" db="EMBL/GenBank/DDBJ databases">
        <authorList>
            <person name="Veyrier F.J."/>
        </authorList>
    </citation>
    <scope>NUCLEOTIDE SEQUENCE</scope>
    <source>
        <strain evidence="5">17694</strain>
    </source>
</reference>
<dbReference type="Gene3D" id="3.30.2290.10">
    <property type="entry name" value="PmbA/TldD superfamily"/>
    <property type="match status" value="1"/>
</dbReference>
<dbReference type="EMBL" id="CP091521">
    <property type="protein sequence ID" value="UOP05419.1"/>
    <property type="molecule type" value="Genomic_DNA"/>
</dbReference>
<protein>
    <submittedName>
        <fullName evidence="5">Metalloprotease PmbA</fullName>
        <ecNumber evidence="5">3.4.24.-</ecNumber>
    </submittedName>
</protein>
<dbReference type="InterPro" id="IPR036059">
    <property type="entry name" value="TldD/PmbA_sf"/>
</dbReference>
<name>A0A8T9MVX6_9NEIS</name>
<proteinExistence type="inferred from homology"/>
<dbReference type="InterPro" id="IPR045570">
    <property type="entry name" value="Metalloprtase-TldD/E_cen_dom"/>
</dbReference>
<feature type="domain" description="Metalloprotease TldD/E N-terminal" evidence="2">
    <location>
        <begin position="29"/>
        <end position="93"/>
    </location>
</feature>
<keyword evidence="5" id="KW-0482">Metalloprotease</keyword>
<dbReference type="EC" id="3.4.24.-" evidence="5"/>
<dbReference type="PANTHER" id="PTHR43421:SF1">
    <property type="entry name" value="METALLOPROTEASE PMBA"/>
    <property type="match status" value="1"/>
</dbReference>
<dbReference type="PANTHER" id="PTHR43421">
    <property type="entry name" value="METALLOPROTEASE PMBA"/>
    <property type="match status" value="1"/>
</dbReference>
<evidence type="ECO:0000259" key="4">
    <source>
        <dbReference type="Pfam" id="PF19290"/>
    </source>
</evidence>
<dbReference type="Pfam" id="PF19289">
    <property type="entry name" value="PmbA_TldD_3rd"/>
    <property type="match status" value="1"/>
</dbReference>
<keyword evidence="6" id="KW-1185">Reference proteome</keyword>
<evidence type="ECO:0000313" key="5">
    <source>
        <dbReference type="EMBL" id="UOP05419.1"/>
    </source>
</evidence>
<dbReference type="Pfam" id="PF19290">
    <property type="entry name" value="PmbA_TldD_2nd"/>
    <property type="match status" value="1"/>
</dbReference>
<accession>A0A8T9MVX6</accession>
<feature type="domain" description="Metalloprotease TldD/E central" evidence="4">
    <location>
        <begin position="120"/>
        <end position="228"/>
    </location>
</feature>
<organism evidence="5 6">
    <name type="scientific">Conchiformibius kuhniae</name>
    <dbReference type="NCBI Taxonomy" id="211502"/>
    <lineage>
        <taxon>Bacteria</taxon>
        <taxon>Pseudomonadati</taxon>
        <taxon>Pseudomonadota</taxon>
        <taxon>Betaproteobacteria</taxon>
        <taxon>Neisseriales</taxon>
        <taxon>Neisseriaceae</taxon>
        <taxon>Conchiformibius</taxon>
    </lineage>
</organism>
<dbReference type="InterPro" id="IPR045569">
    <property type="entry name" value="Metalloprtase-TldD/E_C"/>
</dbReference>
<evidence type="ECO:0000313" key="6">
    <source>
        <dbReference type="Proteomes" id="UP000831534"/>
    </source>
</evidence>
<sequence length="444" mass="47059">MLFQHSSDQLRDLAAQALDLAKRFGATAAEANLSESVGQNVQVRLQQLEQIEHCEDKSLDVTVYAGCRKGCASTADLSPAAIESTVRAALDIARYTAEDDCAGLADAGQMASDCFDLDQYHPWTLDGAAAAALAQQCEAAALAHDKRVVNSEGATVQTGHFHYVYGNSHGFLQYRRGTRHSLSCSVVAADGNGNMERDYWYETGCAAEDLGDAAHIGRTAAQRAAARLGARSVATGNYPVLFDRTVSPTLVGHLAGALSGGALYRKNSFLCDSLGKQILPEYLSLREEPHLPRRLGSTCFDAEGVATRPRFVIENGVVRGYFLGSYSARKLGMTTTGNAGGAHNLHLNATCAHQSDLLQQMGCGLLITELMGQGANLLTGDYSRGAAGFWVENGEIAHPVSGITIAGRLPDMLMNITAAADDALRRTSGKTGSLLISEMTVAGA</sequence>
<dbReference type="SUPFAM" id="SSF111283">
    <property type="entry name" value="Putative modulator of DNA gyrase, PmbA/TldD"/>
    <property type="match status" value="1"/>
</dbReference>
<evidence type="ECO:0000256" key="1">
    <source>
        <dbReference type="ARBA" id="ARBA00005836"/>
    </source>
</evidence>
<gene>
    <name evidence="5" type="primary">pmbA</name>
    <name evidence="5" type="ORF">LVJ77_04385</name>
</gene>
<dbReference type="InterPro" id="IPR035068">
    <property type="entry name" value="TldD/PmbA_N"/>
</dbReference>
<keyword evidence="5" id="KW-0378">Hydrolase</keyword>
<dbReference type="GO" id="GO:0006508">
    <property type="term" value="P:proteolysis"/>
    <property type="evidence" value="ECO:0007669"/>
    <property type="project" value="InterPro"/>
</dbReference>
<dbReference type="AlphaFoldDB" id="A0A8T9MVX6"/>
<dbReference type="InterPro" id="IPR047657">
    <property type="entry name" value="PmbA"/>
</dbReference>
<dbReference type="InterPro" id="IPR002510">
    <property type="entry name" value="Metalloprtase-TldD/E_N"/>
</dbReference>
<dbReference type="GO" id="GO:0005829">
    <property type="term" value="C:cytosol"/>
    <property type="evidence" value="ECO:0007669"/>
    <property type="project" value="TreeGrafter"/>
</dbReference>
<dbReference type="GO" id="GO:0008237">
    <property type="term" value="F:metallopeptidase activity"/>
    <property type="evidence" value="ECO:0007669"/>
    <property type="project" value="UniProtKB-KW"/>
</dbReference>
<dbReference type="NCBIfam" id="NF008268">
    <property type="entry name" value="PRK11040.1"/>
    <property type="match status" value="1"/>
</dbReference>
<dbReference type="Proteomes" id="UP000831534">
    <property type="component" value="Chromosome"/>
</dbReference>
<keyword evidence="5" id="KW-0645">Protease</keyword>
<evidence type="ECO:0000259" key="2">
    <source>
        <dbReference type="Pfam" id="PF01523"/>
    </source>
</evidence>
<dbReference type="KEGG" id="ckh:LVJ77_04385"/>
<dbReference type="RefSeq" id="WP_027010220.1">
    <property type="nucleotide sequence ID" value="NZ_CP091521.1"/>
</dbReference>